<dbReference type="PATRIC" id="fig|1618572.3.peg.104"/>
<dbReference type="AlphaFoldDB" id="A0A0G0P3P1"/>
<dbReference type="Pfam" id="PF02498">
    <property type="entry name" value="Bro-N"/>
    <property type="match status" value="1"/>
</dbReference>
<evidence type="ECO:0000313" key="3">
    <source>
        <dbReference type="Proteomes" id="UP000034774"/>
    </source>
</evidence>
<proteinExistence type="predicted"/>
<gene>
    <name evidence="2" type="ORF">UT17_C0001G0098</name>
</gene>
<organism evidence="2 3">
    <name type="scientific">Candidatus Woesebacteria bacterium GW2011_GWB1_39_10</name>
    <dbReference type="NCBI Taxonomy" id="1618572"/>
    <lineage>
        <taxon>Bacteria</taxon>
        <taxon>Candidatus Woeseibacteriota</taxon>
    </lineage>
</organism>
<sequence length="105" mass="11987">MTIEMGTKIAIFKGKNIRKTICKNEWWFVVEDVVLALIDSNDPKQYVQRMKLRDPELVKGWVQFVHTLSINTLEGKQNMNCANTEGIFRIVQSVPSPKPNHSSVG</sequence>
<accession>A0A0G0P3P1</accession>
<evidence type="ECO:0000313" key="2">
    <source>
        <dbReference type="EMBL" id="KKQ92719.1"/>
    </source>
</evidence>
<comment type="caution">
    <text evidence="2">The sequence shown here is derived from an EMBL/GenBank/DDBJ whole genome shotgun (WGS) entry which is preliminary data.</text>
</comment>
<evidence type="ECO:0000259" key="1">
    <source>
        <dbReference type="SMART" id="SM01040"/>
    </source>
</evidence>
<reference evidence="2 3" key="1">
    <citation type="journal article" date="2015" name="Nature">
        <title>rRNA introns, odd ribosomes, and small enigmatic genomes across a large radiation of phyla.</title>
        <authorList>
            <person name="Brown C.T."/>
            <person name="Hug L.A."/>
            <person name="Thomas B.C."/>
            <person name="Sharon I."/>
            <person name="Castelle C.J."/>
            <person name="Singh A."/>
            <person name="Wilkins M.J."/>
            <person name="Williams K.H."/>
            <person name="Banfield J.F."/>
        </authorList>
    </citation>
    <scope>NUCLEOTIDE SEQUENCE [LARGE SCALE GENOMIC DNA]</scope>
</reference>
<dbReference type="EMBL" id="LBVU01000001">
    <property type="protein sequence ID" value="KKQ92719.1"/>
    <property type="molecule type" value="Genomic_DNA"/>
</dbReference>
<dbReference type="SMART" id="SM01040">
    <property type="entry name" value="Bro-N"/>
    <property type="match status" value="1"/>
</dbReference>
<dbReference type="Proteomes" id="UP000034774">
    <property type="component" value="Unassembled WGS sequence"/>
</dbReference>
<feature type="domain" description="Bro-N" evidence="1">
    <location>
        <begin position="16"/>
        <end position="99"/>
    </location>
</feature>
<protein>
    <submittedName>
        <fullName evidence="2">Prophage antirepressor</fullName>
    </submittedName>
</protein>
<dbReference type="InterPro" id="IPR003497">
    <property type="entry name" value="BRO_N_domain"/>
</dbReference>
<name>A0A0G0P3P1_9BACT</name>